<gene>
    <name evidence="2" type="ORF">FQ330_00010</name>
</gene>
<dbReference type="OrthoDB" id="3837844at2"/>
<name>A0A5M8QNY4_9MICO</name>
<dbReference type="Pfam" id="PF01636">
    <property type="entry name" value="APH"/>
    <property type="match status" value="1"/>
</dbReference>
<organism evidence="2 3">
    <name type="scientific">Agrococcus sediminis</name>
    <dbReference type="NCBI Taxonomy" id="2599924"/>
    <lineage>
        <taxon>Bacteria</taxon>
        <taxon>Bacillati</taxon>
        <taxon>Actinomycetota</taxon>
        <taxon>Actinomycetes</taxon>
        <taxon>Micrococcales</taxon>
        <taxon>Microbacteriaceae</taxon>
        <taxon>Agrococcus</taxon>
    </lineage>
</organism>
<proteinExistence type="predicted"/>
<dbReference type="PANTHER" id="PTHR21310">
    <property type="entry name" value="AMINOGLYCOSIDE PHOSPHOTRANSFERASE-RELATED-RELATED"/>
    <property type="match status" value="1"/>
</dbReference>
<feature type="domain" description="Aminoglycoside phosphotransferase" evidence="1">
    <location>
        <begin position="200"/>
        <end position="403"/>
    </location>
</feature>
<evidence type="ECO:0000313" key="3">
    <source>
        <dbReference type="Proteomes" id="UP000323221"/>
    </source>
</evidence>
<keyword evidence="2" id="KW-0808">Transferase</keyword>
<dbReference type="AlphaFoldDB" id="A0A5M8QNY4"/>
<evidence type="ECO:0000313" key="2">
    <source>
        <dbReference type="EMBL" id="KAA6437917.1"/>
    </source>
</evidence>
<accession>A0A5M8QNY4</accession>
<dbReference type="Gene3D" id="3.90.1200.10">
    <property type="match status" value="1"/>
</dbReference>
<evidence type="ECO:0000259" key="1">
    <source>
        <dbReference type="Pfam" id="PF01636"/>
    </source>
</evidence>
<dbReference type="SUPFAM" id="SSF56112">
    <property type="entry name" value="Protein kinase-like (PK-like)"/>
    <property type="match status" value="1"/>
</dbReference>
<dbReference type="InterPro" id="IPR002575">
    <property type="entry name" value="Aminoglycoside_PTrfase"/>
</dbReference>
<dbReference type="GO" id="GO:0016740">
    <property type="term" value="F:transferase activity"/>
    <property type="evidence" value="ECO:0007669"/>
    <property type="project" value="UniProtKB-KW"/>
</dbReference>
<comment type="caution">
    <text evidence="2">The sequence shown here is derived from an EMBL/GenBank/DDBJ whole genome shotgun (WGS) entry which is preliminary data.</text>
</comment>
<dbReference type="InterPro" id="IPR011009">
    <property type="entry name" value="Kinase-like_dom_sf"/>
</dbReference>
<keyword evidence="3" id="KW-1185">Reference proteome</keyword>
<dbReference type="InterPro" id="IPR051678">
    <property type="entry name" value="AGP_Transferase"/>
</dbReference>
<sequence length="457" mass="48930">MAAKIGSSTPSSRRLANHESAIATTVFSTCSHEACSTLSRRPNHRRPIRCTAPRYARRAPFPAGAVLDGAMLDNAAAVLMRLVAESGRELVDFAQKDVEPVNDGFIIGYSCGVRTPDDTIERVTIYVNTSPGAPVDEHTVELVDASGRRLTAWAYPQDPALPSLPAVSYPEAAGVVLAKFGIAAEGAKLRMEAYRPGKRAVLRVDTADERWFAKVVHPSLASTIHDLHERFRAAGVPVPRTLGFSDAGLVLLGELPGVPAIEVFERIDRVRFARGLDELTQHIATVPAAIGARESLARRVDWYAERMEETAPVFARQTARLARIVHERYAATPVPRPVTIHGDLHLGQIFVAEDDPSRITGILDIDTAGLGDPADDRGALFGHVVVSAVERTPGTPAGAALAAFADELQAGWHGDARVAAIAATHLLGHALANAGRGDDRGNSSAQQLLERAEAVLR</sequence>
<reference evidence="2 3" key="1">
    <citation type="submission" date="2019-08" db="EMBL/GenBank/DDBJ databases">
        <title>Agrococcus lahaulensis sp. nov., isolated from a cold desert of the Indian Himalayas.</title>
        <authorList>
            <person name="Qu J.H."/>
        </authorList>
    </citation>
    <scope>NUCLEOTIDE SEQUENCE [LARGE SCALE GENOMIC DNA]</scope>
    <source>
        <strain evidence="2 3">NS18</strain>
    </source>
</reference>
<protein>
    <submittedName>
        <fullName evidence="2">Phosphotransferase</fullName>
    </submittedName>
</protein>
<dbReference type="EMBL" id="VOIR01000001">
    <property type="protein sequence ID" value="KAA6437917.1"/>
    <property type="molecule type" value="Genomic_DNA"/>
</dbReference>
<dbReference type="Proteomes" id="UP000323221">
    <property type="component" value="Unassembled WGS sequence"/>
</dbReference>